<comment type="caution">
    <text evidence="1">The sequence shown here is derived from an EMBL/GenBank/DDBJ whole genome shotgun (WGS) entry which is preliminary data.</text>
</comment>
<reference evidence="1" key="2">
    <citation type="journal article" date="2020" name="Nat. Commun.">
        <title>Large-scale genome sequencing of mycorrhizal fungi provides insights into the early evolution of symbiotic traits.</title>
        <authorList>
            <person name="Miyauchi S."/>
            <person name="Kiss E."/>
            <person name="Kuo A."/>
            <person name="Drula E."/>
            <person name="Kohler A."/>
            <person name="Sanchez-Garcia M."/>
            <person name="Morin E."/>
            <person name="Andreopoulos B."/>
            <person name="Barry K.W."/>
            <person name="Bonito G."/>
            <person name="Buee M."/>
            <person name="Carver A."/>
            <person name="Chen C."/>
            <person name="Cichocki N."/>
            <person name="Clum A."/>
            <person name="Culley D."/>
            <person name="Crous P.W."/>
            <person name="Fauchery L."/>
            <person name="Girlanda M."/>
            <person name="Hayes R.D."/>
            <person name="Keri Z."/>
            <person name="LaButti K."/>
            <person name="Lipzen A."/>
            <person name="Lombard V."/>
            <person name="Magnuson J."/>
            <person name="Maillard F."/>
            <person name="Murat C."/>
            <person name="Nolan M."/>
            <person name="Ohm R.A."/>
            <person name="Pangilinan J."/>
            <person name="Pereira M.F."/>
            <person name="Perotto S."/>
            <person name="Peter M."/>
            <person name="Pfister S."/>
            <person name="Riley R."/>
            <person name="Sitrit Y."/>
            <person name="Stielow J.B."/>
            <person name="Szollosi G."/>
            <person name="Zifcakova L."/>
            <person name="Stursova M."/>
            <person name="Spatafora J.W."/>
            <person name="Tedersoo L."/>
            <person name="Vaario L.M."/>
            <person name="Yamada A."/>
            <person name="Yan M."/>
            <person name="Wang P."/>
            <person name="Xu J."/>
            <person name="Bruns T."/>
            <person name="Baldrian P."/>
            <person name="Vilgalys R."/>
            <person name="Dunand C."/>
            <person name="Henrissat B."/>
            <person name="Grigoriev I.V."/>
            <person name="Hibbett D."/>
            <person name="Nagy L.G."/>
            <person name="Martin F.M."/>
        </authorList>
    </citation>
    <scope>NUCLEOTIDE SEQUENCE</scope>
    <source>
        <strain evidence="1">P2</strain>
    </source>
</reference>
<accession>A0ACB6ZCI3</accession>
<sequence>MEVDSKKPSFLSRLKSTLDKDIRARLPQKKQPIQSPAGRLPQELAEYIINHLWYHFDSLLACCLTCKAWVEPSRYHLFYRRKLLYEHQYKSLMILRRYELIGYIRRIELDLLPPFTNKSPTFRYLKDMGPATSLHALALTDYHVFYLPESTRLAQAAPLLVTLELINPEGSPSDILQFICLFPNLDNLLVVKHSEKGTKPIPHYGTSPSFRGVLTLKYMNCVGEEGFLRSLED</sequence>
<evidence type="ECO:0000313" key="2">
    <source>
        <dbReference type="Proteomes" id="UP000886501"/>
    </source>
</evidence>
<keyword evidence="2" id="KW-1185">Reference proteome</keyword>
<reference evidence="1" key="1">
    <citation type="submission" date="2019-10" db="EMBL/GenBank/DDBJ databases">
        <authorList>
            <consortium name="DOE Joint Genome Institute"/>
            <person name="Kuo A."/>
            <person name="Miyauchi S."/>
            <person name="Kiss E."/>
            <person name="Drula E."/>
            <person name="Kohler A."/>
            <person name="Sanchez-Garcia M."/>
            <person name="Andreopoulos B."/>
            <person name="Barry K.W."/>
            <person name="Bonito G."/>
            <person name="Buee M."/>
            <person name="Carver A."/>
            <person name="Chen C."/>
            <person name="Cichocki N."/>
            <person name="Clum A."/>
            <person name="Culley D."/>
            <person name="Crous P.W."/>
            <person name="Fauchery L."/>
            <person name="Girlanda M."/>
            <person name="Hayes R."/>
            <person name="Keri Z."/>
            <person name="Labutti K."/>
            <person name="Lipzen A."/>
            <person name="Lombard V."/>
            <person name="Magnuson J."/>
            <person name="Maillard F."/>
            <person name="Morin E."/>
            <person name="Murat C."/>
            <person name="Nolan M."/>
            <person name="Ohm R."/>
            <person name="Pangilinan J."/>
            <person name="Pereira M."/>
            <person name="Perotto S."/>
            <person name="Peter M."/>
            <person name="Riley R."/>
            <person name="Sitrit Y."/>
            <person name="Stielow B."/>
            <person name="Szollosi G."/>
            <person name="Zifcakova L."/>
            <person name="Stursova M."/>
            <person name="Spatafora J.W."/>
            <person name="Tedersoo L."/>
            <person name="Vaario L.-M."/>
            <person name="Yamada A."/>
            <person name="Yan M."/>
            <person name="Wang P."/>
            <person name="Xu J."/>
            <person name="Bruns T."/>
            <person name="Baldrian P."/>
            <person name="Vilgalys R."/>
            <person name="Henrissat B."/>
            <person name="Grigoriev I.V."/>
            <person name="Hibbett D."/>
            <person name="Nagy L.G."/>
            <person name="Martin F.M."/>
        </authorList>
    </citation>
    <scope>NUCLEOTIDE SEQUENCE</scope>
    <source>
        <strain evidence="1">P2</strain>
    </source>
</reference>
<protein>
    <submittedName>
        <fullName evidence="1">Uncharacterized protein</fullName>
    </submittedName>
</protein>
<dbReference type="EMBL" id="MU118038">
    <property type="protein sequence ID" value="KAF9647234.1"/>
    <property type="molecule type" value="Genomic_DNA"/>
</dbReference>
<gene>
    <name evidence="1" type="ORF">BDM02DRAFT_3270401</name>
</gene>
<evidence type="ECO:0000313" key="1">
    <source>
        <dbReference type="EMBL" id="KAF9647234.1"/>
    </source>
</evidence>
<dbReference type="Proteomes" id="UP000886501">
    <property type="component" value="Unassembled WGS sequence"/>
</dbReference>
<proteinExistence type="predicted"/>
<organism evidence="1 2">
    <name type="scientific">Thelephora ganbajun</name>
    <name type="common">Ganba fungus</name>
    <dbReference type="NCBI Taxonomy" id="370292"/>
    <lineage>
        <taxon>Eukaryota</taxon>
        <taxon>Fungi</taxon>
        <taxon>Dikarya</taxon>
        <taxon>Basidiomycota</taxon>
        <taxon>Agaricomycotina</taxon>
        <taxon>Agaricomycetes</taxon>
        <taxon>Thelephorales</taxon>
        <taxon>Thelephoraceae</taxon>
        <taxon>Thelephora</taxon>
    </lineage>
</organism>
<name>A0ACB6ZCI3_THEGA</name>